<proteinExistence type="predicted"/>
<sequence>MNSLEDIIVELESAGLAVTLEALGGVEEVLDSEFHLSSAFGIVTNALSSDWSMIGDHQSVVQRLAEGLERNADRIAVRESVGALQRLPLEAIRPFVFALERRTRNLSEHPLLQAEASAGILRFALADGQWSTVACAALQAYEPGRDPLADPLYCRLLSAAHDFLGFAEAAALLEAYAKLGTSAPQAKFERGLVEVSLALSETSSDEVEARLEEAERWLAAAVNADEERRDTKTYHLLIKSILSVRKSERDVVGDLFDELKTETLVSDLWDRPAPGMEWLMSPSYTRSAWVPVVESLGLIAGKLDEPSWLDASTVLEHVYHLYSVSRSIRPGSPDIGEFLKPSIEAAFVRERGLASHLQQWLDMAPREHFRRSDAERLRVNIQSIDENNAPPKKH</sequence>
<evidence type="ECO:0000313" key="1">
    <source>
        <dbReference type="EMBL" id="SFU15518.1"/>
    </source>
</evidence>
<evidence type="ECO:0000313" key="2">
    <source>
        <dbReference type="Proteomes" id="UP000183371"/>
    </source>
</evidence>
<dbReference type="AlphaFoldDB" id="A0A1I7DV14"/>
<keyword evidence="2" id="KW-1185">Reference proteome</keyword>
<dbReference type="Proteomes" id="UP000183371">
    <property type="component" value="Unassembled WGS sequence"/>
</dbReference>
<gene>
    <name evidence="1" type="ORF">SAMN05444141_11142</name>
</gene>
<dbReference type="EMBL" id="FPBD01000011">
    <property type="protein sequence ID" value="SFU15518.1"/>
    <property type="molecule type" value="Genomic_DNA"/>
</dbReference>
<reference evidence="2" key="1">
    <citation type="submission" date="2016-10" db="EMBL/GenBank/DDBJ databases">
        <authorList>
            <person name="Varghese N."/>
            <person name="Submissions S."/>
        </authorList>
    </citation>
    <scope>NUCLEOTIDE SEQUENCE [LARGE SCALE GENOMIC DNA]</scope>
    <source>
        <strain evidence="2">DSM 17465</strain>
    </source>
</reference>
<organism evidence="1 2">
    <name type="scientific">Pseudovibrio denitrificans</name>
    <dbReference type="NCBI Taxonomy" id="258256"/>
    <lineage>
        <taxon>Bacteria</taxon>
        <taxon>Pseudomonadati</taxon>
        <taxon>Pseudomonadota</taxon>
        <taxon>Alphaproteobacteria</taxon>
        <taxon>Hyphomicrobiales</taxon>
        <taxon>Stappiaceae</taxon>
        <taxon>Pseudovibrio</taxon>
    </lineage>
</organism>
<dbReference type="RefSeq" id="WP_083417487.1">
    <property type="nucleotide sequence ID" value="NZ_FPBD01000011.1"/>
</dbReference>
<accession>A0A1I7DV14</accession>
<name>A0A1I7DV14_9HYPH</name>
<protein>
    <submittedName>
        <fullName evidence="1">Uncharacterized protein</fullName>
    </submittedName>
</protein>